<dbReference type="PANTHER" id="PTHR30244:SF34">
    <property type="entry name" value="DTDP-4-AMINO-4,6-DIDEOXYGALACTOSE TRANSAMINASE"/>
    <property type="match status" value="1"/>
</dbReference>
<keyword evidence="4" id="KW-1185">Reference proteome</keyword>
<reference evidence="3 4" key="1">
    <citation type="submission" date="2022-10" db="EMBL/GenBank/DDBJ databases">
        <title>Roseococcus glaciei nov., sp. nov., isolated from glacier.</title>
        <authorList>
            <person name="Liu Q."/>
            <person name="Xin Y.-H."/>
        </authorList>
    </citation>
    <scope>NUCLEOTIDE SEQUENCE [LARGE SCALE GENOMIC DNA]</scope>
    <source>
        <strain evidence="3 4">MDT2-1-1</strain>
    </source>
</reference>
<keyword evidence="2" id="KW-0663">Pyridoxal phosphate</keyword>
<dbReference type="InterPro" id="IPR015422">
    <property type="entry name" value="PyrdxlP-dep_Trfase_small"/>
</dbReference>
<dbReference type="InterPro" id="IPR000653">
    <property type="entry name" value="DegT/StrS_aminotransferase"/>
</dbReference>
<dbReference type="InterPro" id="IPR015424">
    <property type="entry name" value="PyrdxlP-dep_Trfase"/>
</dbReference>
<sequence>MPTPSPLPLGAAILPFRRDEAAATPLLLSPPLLTGEEETQFARLLQSGWLAPAGPTLAAFEAAVGEAAGFPHVLATGSATAALLLAYRLLGVGPGDEVWTSSLTFIATIAPAVQMGATPRFLDVSPESWTLDPALLAEELAAAAQRGRLPRVVVSVDLYGQPADIPALRAACDRWGVPLVSDSACALGATQHGRPAGQGACLAVTSFNGNKIVTAGGGGALLADEAAPIARARHLATQARDPAPHYEHTEAGFNLVMSAVLAAVGLAQLPALERRVLARRRLFDRYAAALGALPGLSFMPEPGWARSTRWLSAMLVEPRRFGADREALRRALLAEGIESRPVWKPLHLQPAFHHAPFAGGAVAAALFERGLCLPSGSGMGAAEQDRVIAAVAGLARA</sequence>
<dbReference type="CDD" id="cd00616">
    <property type="entry name" value="AHBA_syn"/>
    <property type="match status" value="1"/>
</dbReference>
<dbReference type="GO" id="GO:0008483">
    <property type="term" value="F:transaminase activity"/>
    <property type="evidence" value="ECO:0007669"/>
    <property type="project" value="UniProtKB-KW"/>
</dbReference>
<dbReference type="SUPFAM" id="SSF53383">
    <property type="entry name" value="PLP-dependent transferases"/>
    <property type="match status" value="1"/>
</dbReference>
<dbReference type="Proteomes" id="UP001526430">
    <property type="component" value="Unassembled WGS sequence"/>
</dbReference>
<accession>A0ABT3NVS8</accession>
<name>A0ABT3NVS8_9PROT</name>
<comment type="caution">
    <text evidence="3">The sequence shown here is derived from an EMBL/GenBank/DDBJ whole genome shotgun (WGS) entry which is preliminary data.</text>
</comment>
<dbReference type="InterPro" id="IPR015421">
    <property type="entry name" value="PyrdxlP-dep_Trfase_major"/>
</dbReference>
<dbReference type="EMBL" id="JAPFQI010000006">
    <property type="protein sequence ID" value="MCW8085988.1"/>
    <property type="molecule type" value="Genomic_DNA"/>
</dbReference>
<dbReference type="Gene3D" id="3.90.1150.10">
    <property type="entry name" value="Aspartate Aminotransferase, domain 1"/>
    <property type="match status" value="1"/>
</dbReference>
<protein>
    <submittedName>
        <fullName evidence="3">DegT/DnrJ/EryC1/StrS family aminotransferase</fullName>
    </submittedName>
</protein>
<proteinExistence type="inferred from homology"/>
<organism evidence="3 4">
    <name type="scientific">Sabulicella glaciei</name>
    <dbReference type="NCBI Taxonomy" id="2984948"/>
    <lineage>
        <taxon>Bacteria</taxon>
        <taxon>Pseudomonadati</taxon>
        <taxon>Pseudomonadota</taxon>
        <taxon>Alphaproteobacteria</taxon>
        <taxon>Acetobacterales</taxon>
        <taxon>Acetobacteraceae</taxon>
        <taxon>Sabulicella</taxon>
    </lineage>
</organism>
<dbReference type="PANTHER" id="PTHR30244">
    <property type="entry name" value="TRANSAMINASE"/>
    <property type="match status" value="1"/>
</dbReference>
<evidence type="ECO:0000256" key="2">
    <source>
        <dbReference type="RuleBase" id="RU004508"/>
    </source>
</evidence>
<keyword evidence="3" id="KW-0032">Aminotransferase</keyword>
<keyword evidence="3" id="KW-0808">Transferase</keyword>
<dbReference type="RefSeq" id="WP_301589951.1">
    <property type="nucleotide sequence ID" value="NZ_JAPFQI010000006.1"/>
</dbReference>
<gene>
    <name evidence="3" type="ORF">OF850_10150</name>
</gene>
<evidence type="ECO:0000313" key="3">
    <source>
        <dbReference type="EMBL" id="MCW8085988.1"/>
    </source>
</evidence>
<evidence type="ECO:0000313" key="4">
    <source>
        <dbReference type="Proteomes" id="UP001526430"/>
    </source>
</evidence>
<dbReference type="Pfam" id="PF01041">
    <property type="entry name" value="DegT_DnrJ_EryC1"/>
    <property type="match status" value="1"/>
</dbReference>
<dbReference type="PIRSF" id="PIRSF000390">
    <property type="entry name" value="PLP_StrS"/>
    <property type="match status" value="1"/>
</dbReference>
<evidence type="ECO:0000256" key="1">
    <source>
        <dbReference type="ARBA" id="ARBA00037999"/>
    </source>
</evidence>
<comment type="similarity">
    <text evidence="1 2">Belongs to the DegT/DnrJ/EryC1 family.</text>
</comment>
<dbReference type="Gene3D" id="3.40.640.10">
    <property type="entry name" value="Type I PLP-dependent aspartate aminotransferase-like (Major domain)"/>
    <property type="match status" value="1"/>
</dbReference>